<reference evidence="1 2" key="1">
    <citation type="submission" date="2018-04" db="EMBL/GenBank/DDBJ databases">
        <title>WGS assembly of Panicum hallii var. hallii HAL2.</title>
        <authorList>
            <person name="Lovell J."/>
            <person name="Jenkins J."/>
            <person name="Lowry D."/>
            <person name="Mamidi S."/>
            <person name="Sreedasyam A."/>
            <person name="Weng X."/>
            <person name="Barry K."/>
            <person name="Bonette J."/>
            <person name="Campitelli B."/>
            <person name="Daum C."/>
            <person name="Gordon S."/>
            <person name="Gould B."/>
            <person name="Lipzen A."/>
            <person name="MacQueen A."/>
            <person name="Palacio-Mejia J."/>
            <person name="Plott C."/>
            <person name="Shakirov E."/>
            <person name="Shu S."/>
            <person name="Yoshinaga Y."/>
            <person name="Zane M."/>
            <person name="Rokhsar D."/>
            <person name="Grimwood J."/>
            <person name="Schmutz J."/>
            <person name="Juenger T."/>
        </authorList>
    </citation>
    <scope>NUCLEOTIDE SEQUENCE [LARGE SCALE GENOMIC DNA]</scope>
    <source>
        <strain evidence="2">cv. HAL2</strain>
    </source>
</reference>
<proteinExistence type="predicted"/>
<dbReference type="Gramene" id="PUZ56394">
    <property type="protein sequence ID" value="PUZ56394"/>
    <property type="gene ID" value="GQ55_5G294800"/>
</dbReference>
<gene>
    <name evidence="1" type="ORF">GQ55_5G294800</name>
</gene>
<evidence type="ECO:0000313" key="2">
    <source>
        <dbReference type="Proteomes" id="UP000244336"/>
    </source>
</evidence>
<dbReference type="EMBL" id="CM009753">
    <property type="protein sequence ID" value="PUZ56394.1"/>
    <property type="molecule type" value="Genomic_DNA"/>
</dbReference>
<dbReference type="Proteomes" id="UP000244336">
    <property type="component" value="Chromosome 5"/>
</dbReference>
<keyword evidence="2" id="KW-1185">Reference proteome</keyword>
<accession>A0A2T7DLE1</accession>
<dbReference type="AlphaFoldDB" id="A0A2T7DLE1"/>
<organism evidence="1 2">
    <name type="scientific">Panicum hallii var. hallii</name>
    <dbReference type="NCBI Taxonomy" id="1504633"/>
    <lineage>
        <taxon>Eukaryota</taxon>
        <taxon>Viridiplantae</taxon>
        <taxon>Streptophyta</taxon>
        <taxon>Embryophyta</taxon>
        <taxon>Tracheophyta</taxon>
        <taxon>Spermatophyta</taxon>
        <taxon>Magnoliopsida</taxon>
        <taxon>Liliopsida</taxon>
        <taxon>Poales</taxon>
        <taxon>Poaceae</taxon>
        <taxon>PACMAD clade</taxon>
        <taxon>Panicoideae</taxon>
        <taxon>Panicodae</taxon>
        <taxon>Paniceae</taxon>
        <taxon>Panicinae</taxon>
        <taxon>Panicum</taxon>
        <taxon>Panicum sect. Panicum</taxon>
    </lineage>
</organism>
<sequence>MRCWWWCGFWDKDVDVRPGHLGGGWIEMKFHTWWWMRRMSLPCSNCRGTRLQICELNSNGCCKYPKSCTNACKFQTENQRVIREWLYLVAKAWVLLPLWRLL</sequence>
<protein>
    <submittedName>
        <fullName evidence="1">Uncharacterized protein</fullName>
    </submittedName>
</protein>
<evidence type="ECO:0000313" key="1">
    <source>
        <dbReference type="EMBL" id="PUZ56394.1"/>
    </source>
</evidence>
<name>A0A2T7DLE1_9POAL</name>